<dbReference type="GO" id="GO:0046872">
    <property type="term" value="F:metal ion binding"/>
    <property type="evidence" value="ECO:0007669"/>
    <property type="project" value="UniProtKB-KW"/>
</dbReference>
<organism evidence="5 6">
    <name type="scientific">Plectonema cf. radiosum LEGE 06105</name>
    <dbReference type="NCBI Taxonomy" id="945769"/>
    <lineage>
        <taxon>Bacteria</taxon>
        <taxon>Bacillati</taxon>
        <taxon>Cyanobacteriota</taxon>
        <taxon>Cyanophyceae</taxon>
        <taxon>Oscillatoriophycideae</taxon>
        <taxon>Oscillatoriales</taxon>
        <taxon>Microcoleaceae</taxon>
        <taxon>Plectonema</taxon>
    </lineage>
</organism>
<dbReference type="SUPFAM" id="SSF53850">
    <property type="entry name" value="Periplasmic binding protein-like II"/>
    <property type="match status" value="1"/>
</dbReference>
<evidence type="ECO:0000313" key="5">
    <source>
        <dbReference type="EMBL" id="MBE9215414.1"/>
    </source>
</evidence>
<reference evidence="5" key="1">
    <citation type="submission" date="2020-10" db="EMBL/GenBank/DDBJ databases">
        <authorList>
            <person name="Castelo-Branco R."/>
            <person name="Eusebio N."/>
            <person name="Adriana R."/>
            <person name="Vieira A."/>
            <person name="Brugerolle De Fraissinette N."/>
            <person name="Rezende De Castro R."/>
            <person name="Schneider M.P."/>
            <person name="Vasconcelos V."/>
            <person name="Leao P.N."/>
        </authorList>
    </citation>
    <scope>NUCLEOTIDE SEQUENCE</scope>
    <source>
        <strain evidence="5">LEGE 06105</strain>
    </source>
</reference>
<dbReference type="PANTHER" id="PTHR30006">
    <property type="entry name" value="THIAMINE-BINDING PERIPLASMIC PROTEIN-RELATED"/>
    <property type="match status" value="1"/>
</dbReference>
<dbReference type="EMBL" id="JADEWL010000099">
    <property type="protein sequence ID" value="MBE9215414.1"/>
    <property type="molecule type" value="Genomic_DNA"/>
</dbReference>
<feature type="binding site" evidence="4">
    <location>
        <position position="223"/>
    </location>
    <ligand>
        <name>Fe cation</name>
        <dbReference type="ChEBI" id="CHEBI:24875"/>
    </ligand>
</feature>
<keyword evidence="2" id="KW-0406">Ion transport</keyword>
<dbReference type="AlphaFoldDB" id="A0A8J7JV50"/>
<evidence type="ECO:0000256" key="3">
    <source>
        <dbReference type="ARBA" id="ARBA00022729"/>
    </source>
</evidence>
<dbReference type="PROSITE" id="PS51257">
    <property type="entry name" value="PROKAR_LIPOPROTEIN"/>
    <property type="match status" value="1"/>
</dbReference>
<dbReference type="PIRSF" id="PIRSF002825">
    <property type="entry name" value="CfbpA"/>
    <property type="match status" value="1"/>
</dbReference>
<keyword evidence="6" id="KW-1185">Reference proteome</keyword>
<dbReference type="Proteomes" id="UP000620559">
    <property type="component" value="Unassembled WGS sequence"/>
</dbReference>
<accession>A0A8J7JV50</accession>
<dbReference type="GO" id="GO:0030288">
    <property type="term" value="C:outer membrane-bounded periplasmic space"/>
    <property type="evidence" value="ECO:0007669"/>
    <property type="project" value="TreeGrafter"/>
</dbReference>
<dbReference type="Gene3D" id="3.40.190.10">
    <property type="entry name" value="Periplasmic binding protein-like II"/>
    <property type="match status" value="2"/>
</dbReference>
<keyword evidence="2" id="KW-0410">Iron transport</keyword>
<keyword evidence="2" id="KW-0813">Transport</keyword>
<dbReference type="PANTHER" id="PTHR30006:SF15">
    <property type="entry name" value="IRON-UTILIZATION PERIPLASMIC PROTEIN"/>
    <property type="match status" value="1"/>
</dbReference>
<proteinExistence type="inferred from homology"/>
<dbReference type="CDD" id="cd13543">
    <property type="entry name" value="PBP2_Fbp"/>
    <property type="match status" value="1"/>
</dbReference>
<keyword evidence="4" id="KW-0479">Metal-binding</keyword>
<comment type="caution">
    <text evidence="5">The sequence shown here is derived from an EMBL/GenBank/DDBJ whole genome shotgun (WGS) entry which is preliminary data.</text>
</comment>
<dbReference type="RefSeq" id="WP_193923485.1">
    <property type="nucleotide sequence ID" value="NZ_JADEWL010000099.1"/>
</dbReference>
<comment type="similarity">
    <text evidence="1">Belongs to the bacterial solute-binding protein 1 family.</text>
</comment>
<dbReference type="InterPro" id="IPR026045">
    <property type="entry name" value="Ferric-bd"/>
</dbReference>
<dbReference type="GO" id="GO:0006826">
    <property type="term" value="P:iron ion transport"/>
    <property type="evidence" value="ECO:0007669"/>
    <property type="project" value="UniProtKB-KW"/>
</dbReference>
<evidence type="ECO:0000256" key="4">
    <source>
        <dbReference type="PIRSR" id="PIRSR002825-1"/>
    </source>
</evidence>
<keyword evidence="3" id="KW-0732">Signal</keyword>
<evidence type="ECO:0000256" key="2">
    <source>
        <dbReference type="ARBA" id="ARBA00022496"/>
    </source>
</evidence>
<dbReference type="Pfam" id="PF13343">
    <property type="entry name" value="SBP_bac_6"/>
    <property type="match status" value="1"/>
</dbReference>
<sequence>MGQKFVLTGLIASLVISAGCEALNNDPKTLVVYSGRNEKLISPLIEQAKKDLNLEIDVRYGDTSELAIALVEEGENSKADVFFAQDAGALGSLEQNQKTLEIPSEVLKGVDSRFNSPTGNWVGVSGRARVVDYNTNLVKENELPKTVWELTQPKWRGKVAWAPTNGSFQSFITGMRVVEGEERTLEWLKAMKANDVKKYGNNTAIVEALGRGEIHLGLVNHYYLPRFIKDNAKFPVAHHFTNGDVGTMINVAGLAILKTTDQKEDAQAFVKYMLSPAAQKYFASETNEYPLVEGIETSSELTPLNKLNPPKIDLSKLSGLEETLKLLQQAGVV</sequence>
<feature type="binding site" evidence="4">
    <location>
        <position position="222"/>
    </location>
    <ligand>
        <name>Fe cation</name>
        <dbReference type="ChEBI" id="CHEBI:24875"/>
    </ligand>
</feature>
<gene>
    <name evidence="5" type="ORF">IQ247_22575</name>
</gene>
<protein>
    <submittedName>
        <fullName evidence="5">Iron ABC transporter substrate-binding protein</fullName>
    </submittedName>
</protein>
<keyword evidence="4" id="KW-0408">Iron</keyword>
<evidence type="ECO:0000256" key="1">
    <source>
        <dbReference type="ARBA" id="ARBA00008520"/>
    </source>
</evidence>
<name>A0A8J7JV50_9CYAN</name>
<evidence type="ECO:0000313" key="6">
    <source>
        <dbReference type="Proteomes" id="UP000620559"/>
    </source>
</evidence>